<name>A0A9X3MB44_9CORY</name>
<evidence type="ECO:0000256" key="2">
    <source>
        <dbReference type="ARBA" id="ARBA00022525"/>
    </source>
</evidence>
<keyword evidence="4 9" id="KW-0732">Signal</keyword>
<dbReference type="GO" id="GO:0030600">
    <property type="term" value="F:feruloyl esterase activity"/>
    <property type="evidence" value="ECO:0007669"/>
    <property type="project" value="InterPro"/>
</dbReference>
<evidence type="ECO:0000256" key="6">
    <source>
        <dbReference type="ARBA" id="ARBA00023277"/>
    </source>
</evidence>
<dbReference type="GO" id="GO:0045493">
    <property type="term" value="P:xylan catabolic process"/>
    <property type="evidence" value="ECO:0007669"/>
    <property type="project" value="UniProtKB-KW"/>
</dbReference>
<evidence type="ECO:0000256" key="3">
    <source>
        <dbReference type="ARBA" id="ARBA00022651"/>
    </source>
</evidence>
<gene>
    <name evidence="10" type="ORF">L8V01_02645</name>
    <name evidence="11" type="ORF">RAE13_01800</name>
</gene>
<reference evidence="11 13" key="2">
    <citation type="submission" date="2023-08" db="EMBL/GenBank/DDBJ databases">
        <title>Genomic characterization of the C. tuberculostearicum species complex, a ubiquitous member of the human skin microbiome.</title>
        <authorList>
            <person name="Ahmed N."/>
            <person name="Deming C."/>
            <person name="Conlan S."/>
            <person name="Segre J."/>
        </authorList>
    </citation>
    <scope>NUCLEOTIDE SEQUENCE [LARGE SCALE GENOMIC DNA]</scope>
    <source>
        <strain evidence="11 13">CTNIH19</strain>
    </source>
</reference>
<dbReference type="InterPro" id="IPR029058">
    <property type="entry name" value="AB_hydrolase_fold"/>
</dbReference>
<evidence type="ECO:0000256" key="5">
    <source>
        <dbReference type="ARBA" id="ARBA00022801"/>
    </source>
</evidence>
<evidence type="ECO:0000313" key="12">
    <source>
        <dbReference type="Proteomes" id="UP001146430"/>
    </source>
</evidence>
<dbReference type="EMBL" id="JAVBID010000001">
    <property type="protein sequence ID" value="MDV2423150.1"/>
    <property type="molecule type" value="Genomic_DNA"/>
</dbReference>
<evidence type="ECO:0000256" key="9">
    <source>
        <dbReference type="SAM" id="SignalP"/>
    </source>
</evidence>
<keyword evidence="6" id="KW-0119">Carbohydrate metabolism</keyword>
<keyword evidence="13" id="KW-1185">Reference proteome</keyword>
<evidence type="ECO:0000313" key="11">
    <source>
        <dbReference type="EMBL" id="MDV2423150.1"/>
    </source>
</evidence>
<dbReference type="Proteomes" id="UP001185631">
    <property type="component" value="Unassembled WGS sequence"/>
</dbReference>
<dbReference type="EMBL" id="JAKMUU010000001">
    <property type="protein sequence ID" value="MCZ9306385.1"/>
    <property type="molecule type" value="Genomic_DNA"/>
</dbReference>
<dbReference type="AlphaFoldDB" id="A0A9X3MB44"/>
<feature type="signal peptide" evidence="9">
    <location>
        <begin position="1"/>
        <end position="26"/>
    </location>
</feature>
<dbReference type="SUPFAM" id="SSF53474">
    <property type="entry name" value="alpha/beta-Hydrolases"/>
    <property type="match status" value="1"/>
</dbReference>
<protein>
    <submittedName>
        <fullName evidence="11">PHB depolymerase family esterase</fullName>
    </submittedName>
</protein>
<feature type="chain" id="PRO_5040833141" evidence="9">
    <location>
        <begin position="27"/>
        <end position="324"/>
    </location>
</feature>
<evidence type="ECO:0000256" key="4">
    <source>
        <dbReference type="ARBA" id="ARBA00022729"/>
    </source>
</evidence>
<proteinExistence type="predicted"/>
<keyword evidence="3" id="KW-0858">Xylan degradation</keyword>
<dbReference type="Gene3D" id="3.40.50.1820">
    <property type="entry name" value="alpha/beta hydrolase"/>
    <property type="match status" value="1"/>
</dbReference>
<keyword evidence="5" id="KW-0378">Hydrolase</keyword>
<reference evidence="10" key="1">
    <citation type="submission" date="2022-02" db="EMBL/GenBank/DDBJ databases">
        <title>Corynebacterium sp. from urogenital microbiome.</title>
        <authorList>
            <person name="Cappelli E.A."/>
            <person name="Ribeiro T.G."/>
            <person name="Peixe L."/>
        </authorList>
    </citation>
    <scope>NUCLEOTIDE SEQUENCE</scope>
    <source>
        <strain evidence="10">C8Ua_181</strain>
    </source>
</reference>
<dbReference type="PANTHER" id="PTHR38050:SF2">
    <property type="entry name" value="FERULOYL ESTERASE C-RELATED"/>
    <property type="match status" value="1"/>
</dbReference>
<dbReference type="InterPro" id="IPR043595">
    <property type="entry name" value="FaeB/C/D"/>
</dbReference>
<keyword evidence="7" id="KW-0624">Polysaccharide degradation</keyword>
<dbReference type="PANTHER" id="PTHR38050">
    <property type="match status" value="1"/>
</dbReference>
<keyword evidence="2" id="KW-0964">Secreted</keyword>
<dbReference type="RefSeq" id="WP_269945596.1">
    <property type="nucleotide sequence ID" value="NZ_JAKMUU010000001.1"/>
</dbReference>
<comment type="caution">
    <text evidence="10">The sequence shown here is derived from an EMBL/GenBank/DDBJ whole genome shotgun (WGS) entry which is preliminary data.</text>
</comment>
<organism evidence="10 12">
    <name type="scientific">Corynebacterium curieae</name>
    <dbReference type="NCBI Taxonomy" id="2913500"/>
    <lineage>
        <taxon>Bacteria</taxon>
        <taxon>Bacillati</taxon>
        <taxon>Actinomycetota</taxon>
        <taxon>Actinomycetes</taxon>
        <taxon>Mycobacteriales</taxon>
        <taxon>Corynebacteriaceae</taxon>
        <taxon>Corynebacterium</taxon>
    </lineage>
</organism>
<evidence type="ECO:0000256" key="8">
    <source>
        <dbReference type="SAM" id="MobiDB-lite"/>
    </source>
</evidence>
<evidence type="ECO:0000313" key="10">
    <source>
        <dbReference type="EMBL" id="MCZ9306385.1"/>
    </source>
</evidence>
<dbReference type="Proteomes" id="UP001146430">
    <property type="component" value="Unassembled WGS sequence"/>
</dbReference>
<dbReference type="GO" id="GO:0005576">
    <property type="term" value="C:extracellular region"/>
    <property type="evidence" value="ECO:0007669"/>
    <property type="project" value="UniProtKB-SubCell"/>
</dbReference>
<accession>A0A9X3MB44</accession>
<evidence type="ECO:0000256" key="7">
    <source>
        <dbReference type="ARBA" id="ARBA00023326"/>
    </source>
</evidence>
<evidence type="ECO:0000256" key="1">
    <source>
        <dbReference type="ARBA" id="ARBA00004613"/>
    </source>
</evidence>
<comment type="subcellular location">
    <subcellularLocation>
        <location evidence="1">Secreted</location>
    </subcellularLocation>
</comment>
<feature type="region of interest" description="Disordered" evidence="8">
    <location>
        <begin position="44"/>
        <end position="67"/>
    </location>
</feature>
<sequence length="324" mass="34616">MQLKKVLISLAAATLAAGALSPTASAQSSLDSLSSSPAMGELSSALGKALESAPKEGEQAPPEEAAVDEEWRSISVAGYGQRKYLVQVPKNFYPNRTYDVIFGFGGMGNDVPFTKSYMNLAEHTDGTAIVVYPQPTMGRNGQLAWEGPNYASTRRGEDVAMVKAIANELKHSYRIHSVYGTGLSNGGGMALSVACQEPTLFDAIAVVASANYQPIFNNCHGAVDTLFIHGTRDATAPYGGPAIGANAHGGRYLSAQAAFRNVGERNGCIDVNNPRQGFGAGYDPFIFDGCAAHTEIDRVNNGEHTWFPFNPDATERVVEFFREH</sequence>
<evidence type="ECO:0000313" key="13">
    <source>
        <dbReference type="Proteomes" id="UP001185631"/>
    </source>
</evidence>